<sequence>MKWFQTATLSMALLVTSGCASIFDQQPDWILPPMVEALQPTLQQEVQIARLSQLLQRPDLPNETRAKMLNERGNHYDNVGLRNLARLDYEQSLAIYPAQADLFNLLGVYFTENRDFDAAYDAFDSALELAPENSYAARNRAIALYYGDRIELALEDIQLHYEQDPSDSFRALWLYIVKSKVSPHVAKEELLARYAARDNQWGWFLVGIILGEVSEREAFKTIMETSSDRTVLAQRLTEVYFYLGKRYQAQGTDEDLAKAISFYKLAISFNVFEYVEHRYAFLELQGIYDAAHQKEMTHSPNKQARLK</sequence>
<comment type="caution">
    <text evidence="3">The sequence shown here is derived from an EMBL/GenBank/DDBJ whole genome shotgun (WGS) entry which is preliminary data.</text>
</comment>
<evidence type="ECO:0000256" key="1">
    <source>
        <dbReference type="PROSITE-ProRule" id="PRU00339"/>
    </source>
</evidence>
<evidence type="ECO:0000256" key="2">
    <source>
        <dbReference type="SAM" id="SignalP"/>
    </source>
</evidence>
<dbReference type="Gene3D" id="1.25.40.10">
    <property type="entry name" value="Tetratricopeptide repeat domain"/>
    <property type="match status" value="1"/>
</dbReference>
<dbReference type="SUPFAM" id="SSF48452">
    <property type="entry name" value="TPR-like"/>
    <property type="match status" value="1"/>
</dbReference>
<dbReference type="NCBIfam" id="NF008391">
    <property type="entry name" value="PRK11189.1"/>
    <property type="match status" value="1"/>
</dbReference>
<name>A0ABS3A2P0_9VIBR</name>
<gene>
    <name evidence="3" type="primary">nlpI</name>
    <name evidence="3" type="ORF">JYA62_10470</name>
</gene>
<evidence type="ECO:0000313" key="3">
    <source>
        <dbReference type="EMBL" id="MBN3578094.1"/>
    </source>
</evidence>
<feature type="repeat" description="TPR" evidence="1">
    <location>
        <begin position="100"/>
        <end position="133"/>
    </location>
</feature>
<reference evidence="3 4" key="1">
    <citation type="submission" date="2021-02" db="EMBL/GenBank/DDBJ databases">
        <title>Draft Genome Sequences of 5 Vibrio neptunius Strains Isolated From of Bivalve Hatcheries.</title>
        <authorList>
            <person name="Galvis F."/>
            <person name="Barja J.L."/>
            <person name="Lemos M.L."/>
            <person name="Balado M."/>
        </authorList>
    </citation>
    <scope>NUCLEOTIDE SEQUENCE [LARGE SCALE GENOMIC DNA]</scope>
    <source>
        <strain evidence="3 4">PP-145.98</strain>
    </source>
</reference>
<dbReference type="InterPro" id="IPR019734">
    <property type="entry name" value="TPR_rpt"/>
</dbReference>
<dbReference type="RefSeq" id="WP_206369849.1">
    <property type="nucleotide sequence ID" value="NZ_CAWPTM010000022.1"/>
</dbReference>
<keyword evidence="4" id="KW-1185">Reference proteome</keyword>
<accession>A0ABS3A2P0</accession>
<dbReference type="InterPro" id="IPR011990">
    <property type="entry name" value="TPR-like_helical_dom_sf"/>
</dbReference>
<evidence type="ECO:0000313" key="4">
    <source>
        <dbReference type="Proteomes" id="UP000779070"/>
    </source>
</evidence>
<dbReference type="PROSITE" id="PS50005">
    <property type="entry name" value="TPR"/>
    <property type="match status" value="1"/>
</dbReference>
<feature type="signal peptide" evidence="2">
    <location>
        <begin position="1"/>
        <end position="20"/>
    </location>
</feature>
<dbReference type="Proteomes" id="UP000779070">
    <property type="component" value="Unassembled WGS sequence"/>
</dbReference>
<feature type="chain" id="PRO_5045127355" evidence="2">
    <location>
        <begin position="21"/>
        <end position="307"/>
    </location>
</feature>
<dbReference type="PROSITE" id="PS51257">
    <property type="entry name" value="PROKAR_LIPOPROTEIN"/>
    <property type="match status" value="1"/>
</dbReference>
<dbReference type="SMART" id="SM00028">
    <property type="entry name" value="TPR"/>
    <property type="match status" value="3"/>
</dbReference>
<dbReference type="EMBL" id="JAFHLB010000011">
    <property type="protein sequence ID" value="MBN3578094.1"/>
    <property type="molecule type" value="Genomic_DNA"/>
</dbReference>
<keyword evidence="3" id="KW-0449">Lipoprotein</keyword>
<organism evidence="3 4">
    <name type="scientific">Vibrio neptunius</name>
    <dbReference type="NCBI Taxonomy" id="170651"/>
    <lineage>
        <taxon>Bacteria</taxon>
        <taxon>Pseudomonadati</taxon>
        <taxon>Pseudomonadota</taxon>
        <taxon>Gammaproteobacteria</taxon>
        <taxon>Vibrionales</taxon>
        <taxon>Vibrionaceae</taxon>
        <taxon>Vibrio</taxon>
    </lineage>
</organism>
<keyword evidence="2" id="KW-0732">Signal</keyword>
<protein>
    <submittedName>
        <fullName evidence="3">Lipoprotein NlpI</fullName>
    </submittedName>
</protein>
<keyword evidence="1" id="KW-0802">TPR repeat</keyword>
<proteinExistence type="predicted"/>